<dbReference type="SUPFAM" id="SSF53041">
    <property type="entry name" value="Resolvase-like"/>
    <property type="match status" value="1"/>
</dbReference>
<dbReference type="PANTHER" id="PTHR30461:SF23">
    <property type="entry name" value="DNA RECOMBINASE-RELATED"/>
    <property type="match status" value="1"/>
</dbReference>
<dbReference type="SMART" id="SM00857">
    <property type="entry name" value="Resolvase"/>
    <property type="match status" value="1"/>
</dbReference>
<dbReference type="PROSITE" id="PS51737">
    <property type="entry name" value="RECOMBINASE_DNA_BIND"/>
    <property type="match status" value="1"/>
</dbReference>
<dbReference type="InterPro" id="IPR050639">
    <property type="entry name" value="SSR_resolvase"/>
</dbReference>
<dbReference type="InterPro" id="IPR038109">
    <property type="entry name" value="DNA_bind_recomb_sf"/>
</dbReference>
<dbReference type="Pfam" id="PF00239">
    <property type="entry name" value="Resolvase"/>
    <property type="match status" value="1"/>
</dbReference>
<dbReference type="InterPro" id="IPR011109">
    <property type="entry name" value="DNA_bind_recombinase_dom"/>
</dbReference>
<reference evidence="3 4" key="1">
    <citation type="submission" date="2011-05" db="EMBL/GenBank/DDBJ databases">
        <authorList>
            <person name="Durkin A.S."/>
            <person name="Radune D."/>
            <person name="Hostetler J."/>
            <person name="Torralba M."/>
            <person name="Gillis M."/>
            <person name="Methe B."/>
            <person name="Sutton G."/>
            <person name="Nelson K.E."/>
        </authorList>
    </citation>
    <scope>NUCLEOTIDE SEQUENCE [LARGE SCALE GENOMIC DNA]</scope>
    <source>
        <strain evidence="3 4">SK1073</strain>
    </source>
</reference>
<dbReference type="PATRIC" id="fig|1008452.3.peg.885"/>
<dbReference type="PROSITE" id="PS51736">
    <property type="entry name" value="RECOMBINASES_3"/>
    <property type="match status" value="1"/>
</dbReference>
<evidence type="ECO:0000313" key="3">
    <source>
        <dbReference type="EMBL" id="EGP69334.1"/>
    </source>
</evidence>
<dbReference type="GO" id="GO:0003677">
    <property type="term" value="F:DNA binding"/>
    <property type="evidence" value="ECO:0007669"/>
    <property type="project" value="InterPro"/>
</dbReference>
<dbReference type="EMBL" id="AFQT01000028">
    <property type="protein sequence ID" value="EGP69334.1"/>
    <property type="molecule type" value="Genomic_DNA"/>
</dbReference>
<organism evidence="3 4">
    <name type="scientific">Streptococcus mitis SK1073</name>
    <dbReference type="NCBI Taxonomy" id="1008452"/>
    <lineage>
        <taxon>Bacteria</taxon>
        <taxon>Bacillati</taxon>
        <taxon>Bacillota</taxon>
        <taxon>Bacilli</taxon>
        <taxon>Lactobacillales</taxon>
        <taxon>Streptococcaceae</taxon>
        <taxon>Streptococcus</taxon>
        <taxon>Streptococcus mitis group</taxon>
    </lineage>
</organism>
<protein>
    <submittedName>
        <fullName evidence="3">Resolvase, N-terminal domain protein</fullName>
    </submittedName>
</protein>
<evidence type="ECO:0000313" key="4">
    <source>
        <dbReference type="Proteomes" id="UP000003815"/>
    </source>
</evidence>
<dbReference type="InterPro" id="IPR036162">
    <property type="entry name" value="Resolvase-like_N_sf"/>
</dbReference>
<name>F9HB72_STRMT</name>
<dbReference type="Gene3D" id="3.40.50.1390">
    <property type="entry name" value="Resolvase, N-terminal catalytic domain"/>
    <property type="match status" value="1"/>
</dbReference>
<evidence type="ECO:0000259" key="2">
    <source>
        <dbReference type="PROSITE" id="PS51737"/>
    </source>
</evidence>
<dbReference type="AlphaFoldDB" id="F9HB72"/>
<dbReference type="CDD" id="cd00338">
    <property type="entry name" value="Ser_Recombinase"/>
    <property type="match status" value="1"/>
</dbReference>
<accession>F9HB72</accession>
<dbReference type="GO" id="GO:0000150">
    <property type="term" value="F:DNA strand exchange activity"/>
    <property type="evidence" value="ECO:0007669"/>
    <property type="project" value="InterPro"/>
</dbReference>
<evidence type="ECO:0000259" key="1">
    <source>
        <dbReference type="PROSITE" id="PS51736"/>
    </source>
</evidence>
<dbReference type="PANTHER" id="PTHR30461">
    <property type="entry name" value="DNA-INVERTASE FROM LAMBDOID PROPHAGE"/>
    <property type="match status" value="1"/>
</dbReference>
<dbReference type="Gene3D" id="3.90.1750.20">
    <property type="entry name" value="Putative Large Serine Recombinase, Chain B, Domain 2"/>
    <property type="match status" value="1"/>
</dbReference>
<sequence>MNIRKIEAKNNNRKKRICAYVRVSTTNGSQLDSLENQKVYFEKLYAERDDVEFLGVFCDKGISGSKYDRPDFQTMLDACRKGQIDVIHTKSISRFARDLINVLEISRELKTLGIDIFFEEQNIHTLSNEGEVVLTVLASLAEEELQSMSGNQRWSFRRKFQKGELLINAKRFLGYDLNEKGELVINKAEAQIVRTIFYSYLEGMGTHRIAKKLNEGKVPTVTGKKWYDSTIRNILKTKNTKALYYFKNTFMMV</sequence>
<dbReference type="Proteomes" id="UP000003815">
    <property type="component" value="Unassembled WGS sequence"/>
</dbReference>
<gene>
    <name evidence="3" type="ORF">HMPREF9958_0135</name>
</gene>
<comment type="caution">
    <text evidence="3">The sequence shown here is derived from an EMBL/GenBank/DDBJ whole genome shotgun (WGS) entry which is preliminary data.</text>
</comment>
<dbReference type="Pfam" id="PF07508">
    <property type="entry name" value="Recombinase"/>
    <property type="match status" value="1"/>
</dbReference>
<feature type="domain" description="Recombinase" evidence="2">
    <location>
        <begin position="172"/>
        <end position="253"/>
    </location>
</feature>
<proteinExistence type="predicted"/>
<dbReference type="InterPro" id="IPR006119">
    <property type="entry name" value="Resolv_N"/>
</dbReference>
<feature type="domain" description="Resolvase/invertase-type recombinase catalytic" evidence="1">
    <location>
        <begin position="16"/>
        <end position="163"/>
    </location>
</feature>